<feature type="chain" id="PRO_5045957949" evidence="7">
    <location>
        <begin position="19"/>
        <end position="167"/>
    </location>
</feature>
<keyword evidence="2 6" id="KW-0349">Heme</keyword>
<feature type="domain" description="Cytochrome c" evidence="8">
    <location>
        <begin position="62"/>
        <end position="162"/>
    </location>
</feature>
<proteinExistence type="predicted"/>
<dbReference type="PRINTS" id="PR00604">
    <property type="entry name" value="CYTCHRMECIAB"/>
</dbReference>
<dbReference type="InterPro" id="IPR002327">
    <property type="entry name" value="Cyt_c_1A/1B"/>
</dbReference>
<keyword evidence="10" id="KW-1185">Reference proteome</keyword>
<comment type="caution">
    <text evidence="9">The sequence shown here is derived from an EMBL/GenBank/DDBJ whole genome shotgun (WGS) entry which is preliminary data.</text>
</comment>
<dbReference type="Pfam" id="PF00034">
    <property type="entry name" value="Cytochrom_C"/>
    <property type="match status" value="1"/>
</dbReference>
<evidence type="ECO:0000256" key="4">
    <source>
        <dbReference type="ARBA" id="ARBA00022982"/>
    </source>
</evidence>
<feature type="signal peptide" evidence="7">
    <location>
        <begin position="1"/>
        <end position="18"/>
    </location>
</feature>
<keyword evidence="5 6" id="KW-0408">Iron</keyword>
<reference evidence="9 10" key="1">
    <citation type="submission" date="2023-01" db="EMBL/GenBank/DDBJ databases">
        <title>Novel species of the genus Asticcacaulis isolated from rivers.</title>
        <authorList>
            <person name="Lu H."/>
        </authorList>
    </citation>
    <scope>NUCLEOTIDE SEQUENCE [LARGE SCALE GENOMIC DNA]</scope>
    <source>
        <strain evidence="9 10">DXS10W</strain>
    </source>
</reference>
<dbReference type="InterPro" id="IPR009056">
    <property type="entry name" value="Cyt_c-like_dom"/>
</dbReference>
<gene>
    <name evidence="9" type="ORF">PQU94_12275</name>
</gene>
<keyword evidence="3 6" id="KW-0479">Metal-binding</keyword>
<dbReference type="EMBL" id="JAQQKW010000006">
    <property type="protein sequence ID" value="MDC7695055.1"/>
    <property type="molecule type" value="Genomic_DNA"/>
</dbReference>
<evidence type="ECO:0000256" key="2">
    <source>
        <dbReference type="ARBA" id="ARBA00022617"/>
    </source>
</evidence>
<keyword evidence="7" id="KW-0732">Signal</keyword>
<dbReference type="InterPro" id="IPR036909">
    <property type="entry name" value="Cyt_c-like_dom_sf"/>
</dbReference>
<dbReference type="SUPFAM" id="SSF46626">
    <property type="entry name" value="Cytochrome c"/>
    <property type="match status" value="1"/>
</dbReference>
<dbReference type="PROSITE" id="PS51007">
    <property type="entry name" value="CYTC"/>
    <property type="match status" value="1"/>
</dbReference>
<sequence length="167" mass="17700">MRASLFFGTLTLALCLSACGDKPAETAGDSGSAQANLPAVEGPSPAELAAKLATLPAPYNTADLKAGEKAWNKCRSCHTLVEGGANMVGPNLYGVFGRKSGSKADYQYSDAMKGHNAVWDFATLDDYLTHPQSTVPGTKMGFMGIKDETERHNLIAYLKLETSPAQK</sequence>
<keyword evidence="4" id="KW-0249">Electron transport</keyword>
<keyword evidence="1" id="KW-0813">Transport</keyword>
<evidence type="ECO:0000256" key="1">
    <source>
        <dbReference type="ARBA" id="ARBA00022448"/>
    </source>
</evidence>
<dbReference type="Proteomes" id="UP001216595">
    <property type="component" value="Unassembled WGS sequence"/>
</dbReference>
<name>A0ABT5IFT6_9CAUL</name>
<evidence type="ECO:0000256" key="3">
    <source>
        <dbReference type="ARBA" id="ARBA00022723"/>
    </source>
</evidence>
<evidence type="ECO:0000313" key="9">
    <source>
        <dbReference type="EMBL" id="MDC7695055.1"/>
    </source>
</evidence>
<evidence type="ECO:0000256" key="5">
    <source>
        <dbReference type="ARBA" id="ARBA00023004"/>
    </source>
</evidence>
<organism evidence="9 10">
    <name type="scientific">Asticcacaulis currens</name>
    <dbReference type="NCBI Taxonomy" id="2984210"/>
    <lineage>
        <taxon>Bacteria</taxon>
        <taxon>Pseudomonadati</taxon>
        <taxon>Pseudomonadota</taxon>
        <taxon>Alphaproteobacteria</taxon>
        <taxon>Caulobacterales</taxon>
        <taxon>Caulobacteraceae</taxon>
        <taxon>Asticcacaulis</taxon>
    </lineage>
</organism>
<evidence type="ECO:0000259" key="8">
    <source>
        <dbReference type="PROSITE" id="PS51007"/>
    </source>
</evidence>
<protein>
    <submittedName>
        <fullName evidence="9">Cytochrome c family protein</fullName>
    </submittedName>
</protein>
<evidence type="ECO:0000313" key="10">
    <source>
        <dbReference type="Proteomes" id="UP001216595"/>
    </source>
</evidence>
<dbReference type="PANTHER" id="PTHR11961">
    <property type="entry name" value="CYTOCHROME C"/>
    <property type="match status" value="1"/>
</dbReference>
<dbReference type="RefSeq" id="WP_272741745.1">
    <property type="nucleotide sequence ID" value="NZ_JAQQKW010000006.1"/>
</dbReference>
<dbReference type="Gene3D" id="1.10.760.10">
    <property type="entry name" value="Cytochrome c-like domain"/>
    <property type="match status" value="1"/>
</dbReference>
<evidence type="ECO:0000256" key="7">
    <source>
        <dbReference type="SAM" id="SignalP"/>
    </source>
</evidence>
<accession>A0ABT5IFT6</accession>
<evidence type="ECO:0000256" key="6">
    <source>
        <dbReference type="PROSITE-ProRule" id="PRU00433"/>
    </source>
</evidence>